<dbReference type="Pfam" id="PF23562">
    <property type="entry name" value="AMP-binding_C_3"/>
    <property type="match status" value="1"/>
</dbReference>
<dbReference type="InterPro" id="IPR009081">
    <property type="entry name" value="PP-bd_ACP"/>
</dbReference>
<dbReference type="SUPFAM" id="SSF51735">
    <property type="entry name" value="NAD(P)-binding Rossmann-fold domains"/>
    <property type="match status" value="1"/>
</dbReference>
<feature type="domain" description="Carrier" evidence="3">
    <location>
        <begin position="533"/>
        <end position="611"/>
    </location>
</feature>
<dbReference type="PANTHER" id="PTHR43439">
    <property type="entry name" value="PHENYLACETATE-COENZYME A LIGASE"/>
    <property type="match status" value="1"/>
</dbReference>
<organism evidence="4 5">
    <name type="scientific">Phlyctema vagabunda</name>
    <dbReference type="NCBI Taxonomy" id="108571"/>
    <lineage>
        <taxon>Eukaryota</taxon>
        <taxon>Fungi</taxon>
        <taxon>Dikarya</taxon>
        <taxon>Ascomycota</taxon>
        <taxon>Pezizomycotina</taxon>
        <taxon>Leotiomycetes</taxon>
        <taxon>Helotiales</taxon>
        <taxon>Dermateaceae</taxon>
        <taxon>Phlyctema</taxon>
    </lineage>
</organism>
<dbReference type="InterPro" id="IPR051414">
    <property type="entry name" value="Adenylate-forming_Reductase"/>
</dbReference>
<keyword evidence="5" id="KW-1185">Reference proteome</keyword>
<dbReference type="PANTHER" id="PTHR43439:SF2">
    <property type="entry name" value="ENZYME, PUTATIVE (JCVI)-RELATED"/>
    <property type="match status" value="1"/>
</dbReference>
<dbReference type="InterPro" id="IPR013120">
    <property type="entry name" value="FAR_NAD-bd"/>
</dbReference>
<dbReference type="Gene3D" id="3.40.50.12780">
    <property type="entry name" value="N-terminal domain of ligase-like"/>
    <property type="match status" value="1"/>
</dbReference>
<dbReference type="InterPro" id="IPR020845">
    <property type="entry name" value="AMP-binding_CS"/>
</dbReference>
<keyword evidence="1" id="KW-0596">Phosphopantetheine</keyword>
<dbReference type="InterPro" id="IPR006162">
    <property type="entry name" value="Ppantetheine_attach_site"/>
</dbReference>
<dbReference type="InterPro" id="IPR042099">
    <property type="entry name" value="ANL_N_sf"/>
</dbReference>
<dbReference type="PROSITE" id="PS00455">
    <property type="entry name" value="AMP_BINDING"/>
    <property type="match status" value="1"/>
</dbReference>
<dbReference type="Gene3D" id="3.40.50.720">
    <property type="entry name" value="NAD(P)-binding Rossmann-like Domain"/>
    <property type="match status" value="1"/>
</dbReference>
<evidence type="ECO:0000256" key="1">
    <source>
        <dbReference type="ARBA" id="ARBA00022450"/>
    </source>
</evidence>
<dbReference type="SUPFAM" id="SSF56801">
    <property type="entry name" value="Acetyl-CoA synthetase-like"/>
    <property type="match status" value="1"/>
</dbReference>
<dbReference type="InterPro" id="IPR036736">
    <property type="entry name" value="ACP-like_sf"/>
</dbReference>
<sequence>MFPLEPLRTIDDLLISRCNVTPDIPLVAYPSTTRGTSDYVHYTAKELDRFTHEAAEIYHSLGLNQPSENQVVAVLAPSDLDYVTSLFALSRLGFSILLLSNRLATEAYVSLLQQTNCSHLVYSGSYQKLASDIKAEIVVTLYPITTHAQYNLANPSSIRTSYQVPDPSTFGTDRVAFITHSSGSTGLPKAILQTHKKCLIGYSSKFEYRPFLTMPLYHNHGLFTFFRSIYNGKEIALYNANLPLSGSNLIEAIEAVKPDSFHGVPFALKVLAETDIGIQALRRCKLVLFGGSSCPDEIGDRLTEAGVYLVGHYGATEVGQLMTSFRPPDDKAWNYLRPVPTAKPYISMVERATGSFECVVLDGLISKVMSNSNDPPLSFHTSDLFSPHRSIADAWKYLGRFDDRVTLVSGEKVLPISYEHHIRDAKLVKEACVFGVGRALPGLIIIPSDHATGMSKESLLAHLWPVIQVANSRTEEFGRVSKDLVMILDIGTEYPATDKGTLKRAAFYKKFDDLINGAYDLIDAPTAHEGLVLNGQQIEEYLLKLFVDIGIEGDLYPSSEFFEIGVDSLKAIAARGKIMRELELGSQVLGQNVVYDYPNISSLASHLYSLRTGEGSTYRDEVDVMRTLLDRYSKFKPHIPGSSMVESETIILTGATGSLGIHLLAKIMLQPNIKKIYCLVRAGSPDSARDRITEALAAKGFLIGNSLDKITCLPCDLSKEDLGINQESIKILRASLTTIIHNAWAVNWNLGVQGFEQQHIKGTVNLLNFCLSVTTPLPARLFFCSSGSVAAGTPLPAIIQEDYIENLSYAQNMGYARSKLVTELIIKAVGVSSLLEHCQISMRLTHSWIPVDLAAQSILEVIGLVSSPSIDRGQKHPYTVFHIKNTQTVHWADDILPALRESGLEFETIPPKEWIERLRCSGMDLEPEKNPTIKLLDFFAKKYEKDHEAGKNVLQFVTEETGKRSKTIHSGYNVVKSGLLKKFIQSWQAEGW</sequence>
<dbReference type="Pfam" id="PF00550">
    <property type="entry name" value="PP-binding"/>
    <property type="match status" value="1"/>
</dbReference>
<evidence type="ECO:0000259" key="3">
    <source>
        <dbReference type="PROSITE" id="PS50075"/>
    </source>
</evidence>
<protein>
    <submittedName>
        <fullName evidence="4">Male sterility protein</fullName>
    </submittedName>
</protein>
<dbReference type="InterPro" id="IPR000873">
    <property type="entry name" value="AMP-dep_synth/lig_dom"/>
</dbReference>
<comment type="caution">
    <text evidence="4">The sequence shown here is derived from an EMBL/GenBank/DDBJ whole genome shotgun (WGS) entry which is preliminary data.</text>
</comment>
<dbReference type="PROSITE" id="PS00012">
    <property type="entry name" value="PHOSPHOPANTETHEINE"/>
    <property type="match status" value="1"/>
</dbReference>
<dbReference type="InterPro" id="IPR036291">
    <property type="entry name" value="NAD(P)-bd_dom_sf"/>
</dbReference>
<dbReference type="Gene3D" id="1.10.1200.10">
    <property type="entry name" value="ACP-like"/>
    <property type="match status" value="1"/>
</dbReference>
<evidence type="ECO:0000313" key="5">
    <source>
        <dbReference type="Proteomes" id="UP001629113"/>
    </source>
</evidence>
<evidence type="ECO:0000313" key="4">
    <source>
        <dbReference type="EMBL" id="KAL3421602.1"/>
    </source>
</evidence>
<dbReference type="SUPFAM" id="SSF47336">
    <property type="entry name" value="ACP-like"/>
    <property type="match status" value="1"/>
</dbReference>
<dbReference type="Pfam" id="PF00501">
    <property type="entry name" value="AMP-binding"/>
    <property type="match status" value="1"/>
</dbReference>
<dbReference type="Proteomes" id="UP001629113">
    <property type="component" value="Unassembled WGS sequence"/>
</dbReference>
<reference evidence="4 5" key="1">
    <citation type="submission" date="2024-06" db="EMBL/GenBank/DDBJ databases">
        <title>Complete genome of Phlyctema vagabunda strain 19-DSS-EL-015.</title>
        <authorList>
            <person name="Fiorenzani C."/>
        </authorList>
    </citation>
    <scope>NUCLEOTIDE SEQUENCE [LARGE SCALE GENOMIC DNA]</scope>
    <source>
        <strain evidence="4 5">19-DSS-EL-015</strain>
    </source>
</reference>
<evidence type="ECO:0000256" key="2">
    <source>
        <dbReference type="ARBA" id="ARBA00022553"/>
    </source>
</evidence>
<accession>A0ABR4PE44</accession>
<keyword evidence="2" id="KW-0597">Phosphoprotein</keyword>
<dbReference type="PROSITE" id="PS50075">
    <property type="entry name" value="CARRIER"/>
    <property type="match status" value="1"/>
</dbReference>
<proteinExistence type="predicted"/>
<dbReference type="EMBL" id="JBFCZG010000005">
    <property type="protein sequence ID" value="KAL3421602.1"/>
    <property type="molecule type" value="Genomic_DNA"/>
</dbReference>
<gene>
    <name evidence="4" type="ORF">PVAG01_05758</name>
</gene>
<name>A0ABR4PE44_9HELO</name>
<dbReference type="Pfam" id="PF07993">
    <property type="entry name" value="NAD_binding_4"/>
    <property type="match status" value="1"/>
</dbReference>